<evidence type="ECO:0000313" key="3">
    <source>
        <dbReference type="Proteomes" id="UP000004995"/>
    </source>
</evidence>
<keyword evidence="3" id="KW-1185">Reference proteome</keyword>
<protein>
    <submittedName>
        <fullName evidence="2">Uncharacterized protein</fullName>
    </submittedName>
</protein>
<dbReference type="Gramene" id="KQL25390">
    <property type="protein sequence ID" value="KQL25390"/>
    <property type="gene ID" value="SETIT_033563mg"/>
</dbReference>
<dbReference type="EMBL" id="AGNK02001204">
    <property type="status" value="NOT_ANNOTATED_CDS"/>
    <property type="molecule type" value="Genomic_DNA"/>
</dbReference>
<sequence length="43" mass="5058">MHMQEHNSEFSSATVSSKHEGNRSLSTHIWHRLVQHKVYINNV</sequence>
<reference evidence="3" key="1">
    <citation type="journal article" date="2012" name="Nat. Biotechnol.">
        <title>Reference genome sequence of the model plant Setaria.</title>
        <authorList>
            <person name="Bennetzen J.L."/>
            <person name="Schmutz J."/>
            <person name="Wang H."/>
            <person name="Percifield R."/>
            <person name="Hawkins J."/>
            <person name="Pontaroli A.C."/>
            <person name="Estep M."/>
            <person name="Feng L."/>
            <person name="Vaughn J.N."/>
            <person name="Grimwood J."/>
            <person name="Jenkins J."/>
            <person name="Barry K."/>
            <person name="Lindquist E."/>
            <person name="Hellsten U."/>
            <person name="Deshpande S."/>
            <person name="Wang X."/>
            <person name="Wu X."/>
            <person name="Mitros T."/>
            <person name="Triplett J."/>
            <person name="Yang X."/>
            <person name="Ye C.Y."/>
            <person name="Mauro-Herrera M."/>
            <person name="Wang L."/>
            <person name="Li P."/>
            <person name="Sharma M."/>
            <person name="Sharma R."/>
            <person name="Ronald P.C."/>
            <person name="Panaud O."/>
            <person name="Kellogg E.A."/>
            <person name="Brutnell T.P."/>
            <person name="Doust A.N."/>
            <person name="Tuskan G.A."/>
            <person name="Rokhsar D."/>
            <person name="Devos K.M."/>
        </authorList>
    </citation>
    <scope>NUCLEOTIDE SEQUENCE [LARGE SCALE GENOMIC DNA]</scope>
    <source>
        <strain evidence="3">cv. Yugu1</strain>
    </source>
</reference>
<dbReference type="Proteomes" id="UP000004995">
    <property type="component" value="Unassembled WGS sequence"/>
</dbReference>
<dbReference type="EnsemblPlants" id="KQL25390">
    <property type="protein sequence ID" value="KQL25390"/>
    <property type="gene ID" value="SETIT_033563mg"/>
</dbReference>
<dbReference type="AlphaFoldDB" id="K4A3W0"/>
<accession>K4A3W0</accession>
<reference evidence="2" key="2">
    <citation type="submission" date="2018-08" db="UniProtKB">
        <authorList>
            <consortium name="EnsemblPlants"/>
        </authorList>
    </citation>
    <scope>IDENTIFICATION</scope>
    <source>
        <strain evidence="2">Yugu1</strain>
    </source>
</reference>
<evidence type="ECO:0000313" key="2">
    <source>
        <dbReference type="EnsemblPlants" id="KQL25390"/>
    </source>
</evidence>
<dbReference type="InParanoid" id="K4A3W0"/>
<proteinExistence type="predicted"/>
<evidence type="ECO:0000256" key="1">
    <source>
        <dbReference type="SAM" id="MobiDB-lite"/>
    </source>
</evidence>
<dbReference type="HOGENOM" id="CLU_3243086_0_0_1"/>
<name>K4A3W0_SETIT</name>
<feature type="region of interest" description="Disordered" evidence="1">
    <location>
        <begin position="1"/>
        <end position="22"/>
    </location>
</feature>
<organism evidence="2 3">
    <name type="scientific">Setaria italica</name>
    <name type="common">Foxtail millet</name>
    <name type="synonym">Panicum italicum</name>
    <dbReference type="NCBI Taxonomy" id="4555"/>
    <lineage>
        <taxon>Eukaryota</taxon>
        <taxon>Viridiplantae</taxon>
        <taxon>Streptophyta</taxon>
        <taxon>Embryophyta</taxon>
        <taxon>Tracheophyta</taxon>
        <taxon>Spermatophyta</taxon>
        <taxon>Magnoliopsida</taxon>
        <taxon>Liliopsida</taxon>
        <taxon>Poales</taxon>
        <taxon>Poaceae</taxon>
        <taxon>PACMAD clade</taxon>
        <taxon>Panicoideae</taxon>
        <taxon>Panicodae</taxon>
        <taxon>Paniceae</taxon>
        <taxon>Cenchrinae</taxon>
        <taxon>Setaria</taxon>
    </lineage>
</organism>